<dbReference type="VEuPathDB" id="PiroplasmaDB:BBOV_III007410"/>
<reference evidence="3" key="1">
    <citation type="journal article" date="2014" name="BMC Genomics">
        <title>The Babesia bovis gene and promoter model: an update from full-length EST analysis.</title>
        <authorList>
            <person name="Yamagishi J."/>
            <person name="Wakaguri H."/>
            <person name="Yokoyama N."/>
            <person name="Yamashita R."/>
            <person name="Suzuki Y."/>
            <person name="Xuan X."/>
            <person name="Igarashi I."/>
        </authorList>
    </citation>
    <scope>NUCLEOTIDE SEQUENCE</scope>
    <source>
        <strain evidence="3">Texas</strain>
    </source>
</reference>
<accession>S6BHT5</accession>
<feature type="transmembrane region" description="Helical" evidence="1">
    <location>
        <begin position="210"/>
        <end position="232"/>
    </location>
</feature>
<proteinExistence type="evidence at transcript level"/>
<keyword evidence="1" id="KW-0812">Transmembrane</keyword>
<keyword evidence="1" id="KW-0472">Membrane</keyword>
<keyword evidence="2" id="KW-0732">Signal</keyword>
<name>S6BHT5_BABBO</name>
<gene>
    <name evidence="3" type="primary">BBOV_III007410</name>
</gene>
<dbReference type="AlphaFoldDB" id="S6BHT5"/>
<organism evidence="3">
    <name type="scientific">Babesia bovis</name>
    <dbReference type="NCBI Taxonomy" id="5865"/>
    <lineage>
        <taxon>Eukaryota</taxon>
        <taxon>Sar</taxon>
        <taxon>Alveolata</taxon>
        <taxon>Apicomplexa</taxon>
        <taxon>Aconoidasida</taxon>
        <taxon>Piroplasmida</taxon>
        <taxon>Babesiidae</taxon>
        <taxon>Babesia</taxon>
    </lineage>
</organism>
<dbReference type="EMBL" id="AK441990">
    <property type="protein sequence ID" value="BAN65784.1"/>
    <property type="molecule type" value="mRNA"/>
</dbReference>
<evidence type="ECO:0000256" key="2">
    <source>
        <dbReference type="SAM" id="SignalP"/>
    </source>
</evidence>
<feature type="signal peptide" evidence="2">
    <location>
        <begin position="1"/>
        <end position="33"/>
    </location>
</feature>
<feature type="chain" id="PRO_5004536561" evidence="2">
    <location>
        <begin position="34"/>
        <end position="244"/>
    </location>
</feature>
<evidence type="ECO:0000256" key="1">
    <source>
        <dbReference type="SAM" id="Phobius"/>
    </source>
</evidence>
<keyword evidence="1" id="KW-1133">Transmembrane helix</keyword>
<evidence type="ECO:0000313" key="3">
    <source>
        <dbReference type="EMBL" id="BAN65784.1"/>
    </source>
</evidence>
<protein>
    <submittedName>
        <fullName evidence="3">Membrane protein, putative</fullName>
    </submittedName>
</protein>
<sequence>MRTHSRSGILLSRALSAIIILLPTFTSKSKVNADYLRHAKGKGIKIEGLHNEDEGFKRGSTVDVVPNGNKIEQPEECQSNCPPGYCDLKTSIVWGLIQPLSLTYPYVHNVPFSDFQETDESSNKNLEDVIEEADPMEEYSGEQFAGLGIIDAIQRKELYELTGVTAACLKLFGHFYRVSAKGVPVDPKAPIRKYMFLKFIPTDDVTFGRVINWMSICFVSYAFIAMLSFIGTTQKHEDVKQKSN</sequence>